<comment type="caution">
    <text evidence="2">The sequence shown here is derived from an EMBL/GenBank/DDBJ whole genome shotgun (WGS) entry which is preliminary data.</text>
</comment>
<proteinExistence type="predicted"/>
<protein>
    <submittedName>
        <fullName evidence="2">Uncharacterized protein</fullName>
    </submittedName>
</protein>
<reference evidence="2 3" key="1">
    <citation type="submission" date="2020-07" db="EMBL/GenBank/DDBJ databases">
        <title>Comparative genomics of pyrophilous fungi reveals a link between fire events and developmental genes.</title>
        <authorList>
            <consortium name="DOE Joint Genome Institute"/>
            <person name="Steindorff A.S."/>
            <person name="Carver A."/>
            <person name="Calhoun S."/>
            <person name="Stillman K."/>
            <person name="Liu H."/>
            <person name="Lipzen A."/>
            <person name="Pangilinan J."/>
            <person name="Labutti K."/>
            <person name="Bruns T.D."/>
            <person name="Grigoriev I.V."/>
        </authorList>
    </citation>
    <scope>NUCLEOTIDE SEQUENCE [LARGE SCALE GENOMIC DNA]</scope>
    <source>
        <strain evidence="2 3">CBS 144469</strain>
    </source>
</reference>
<dbReference type="EMBL" id="JACGCI010000116">
    <property type="protein sequence ID" value="KAF6744641.1"/>
    <property type="molecule type" value="Genomic_DNA"/>
</dbReference>
<dbReference type="AlphaFoldDB" id="A0A8H6HE84"/>
<evidence type="ECO:0000256" key="1">
    <source>
        <dbReference type="SAM" id="MobiDB-lite"/>
    </source>
</evidence>
<dbReference type="Proteomes" id="UP000521943">
    <property type="component" value="Unassembled WGS sequence"/>
</dbReference>
<feature type="compositionally biased region" description="Low complexity" evidence="1">
    <location>
        <begin position="91"/>
        <end position="102"/>
    </location>
</feature>
<feature type="region of interest" description="Disordered" evidence="1">
    <location>
        <begin position="158"/>
        <end position="205"/>
    </location>
</feature>
<feature type="region of interest" description="Disordered" evidence="1">
    <location>
        <begin position="71"/>
        <end position="141"/>
    </location>
</feature>
<feature type="compositionally biased region" description="Pro residues" evidence="1">
    <location>
        <begin position="191"/>
        <end position="200"/>
    </location>
</feature>
<gene>
    <name evidence="2" type="ORF">DFP72DRAFT_1078230</name>
</gene>
<feature type="region of interest" description="Disordered" evidence="1">
    <location>
        <begin position="1"/>
        <end position="59"/>
    </location>
</feature>
<organism evidence="2 3">
    <name type="scientific">Ephemerocybe angulata</name>
    <dbReference type="NCBI Taxonomy" id="980116"/>
    <lineage>
        <taxon>Eukaryota</taxon>
        <taxon>Fungi</taxon>
        <taxon>Dikarya</taxon>
        <taxon>Basidiomycota</taxon>
        <taxon>Agaricomycotina</taxon>
        <taxon>Agaricomycetes</taxon>
        <taxon>Agaricomycetidae</taxon>
        <taxon>Agaricales</taxon>
        <taxon>Agaricineae</taxon>
        <taxon>Psathyrellaceae</taxon>
        <taxon>Ephemerocybe</taxon>
    </lineage>
</organism>
<evidence type="ECO:0000313" key="2">
    <source>
        <dbReference type="EMBL" id="KAF6744641.1"/>
    </source>
</evidence>
<name>A0A8H6HE84_9AGAR</name>
<feature type="compositionally biased region" description="Polar residues" evidence="1">
    <location>
        <begin position="14"/>
        <end position="32"/>
    </location>
</feature>
<evidence type="ECO:0000313" key="3">
    <source>
        <dbReference type="Proteomes" id="UP000521943"/>
    </source>
</evidence>
<feature type="compositionally biased region" description="Basic residues" evidence="1">
    <location>
        <begin position="120"/>
        <end position="129"/>
    </location>
</feature>
<feature type="compositionally biased region" description="Basic and acidic residues" evidence="1">
    <location>
        <begin position="165"/>
        <end position="183"/>
    </location>
</feature>
<sequence length="565" mass="61566">MPPPPLTTRFPTHAENNSRLSRSTLHHQNVSHRVTHDLRDQQSSEEEPLLVASRRKRETLSRNSKYPVILNDIDEEPVAQQPRHRTHRGAASRASAATPTSHPYNPIPLHHREEAIPRALSHRSRHKSKSQGTRQRAGVPAPAYMDVDSFYAGQPDVLAVPTTSNRDDHSSKGKRGASNEDQHSTSTDPEIPIPWSPSPEPRQRVRLSGKNLTVDEAVFQHLDQAPDSTLANNVEPVQPKPEATEPAQLLEGQDPWLAGSYDSLQALSDVSLFPLYGPEQSHVPDDEGIMPSTLRDSLINDPATSHVVPILTTEGHEIIVNPSRAPLSRVKPSSNGGNSAVYFSIPPSIVPQRPGHHAPTALFIQTGVCAYSMLKATASKPVSGGRTINDHRIGIYPIEFEYQRFLQYIATKASKSALRYPFTSGILAFTTKSDGGNTDTAVANYGASPSKSPFHKKKATPSSSSLANPLLHNLETMRFPPSLGFGDKVPILDARSAALPNSSLDLSALHTLPIYRASEVDENSIVTIGFTCNTYASTAPSLSGMDIISLNLQFVVVLADKPRSL</sequence>
<keyword evidence="3" id="KW-1185">Reference proteome</keyword>
<accession>A0A8H6HE84</accession>